<reference evidence="1" key="2">
    <citation type="submission" date="2015-03" db="EMBL/GenBank/DDBJ databases">
        <authorList>
            <person name="Chow C.-E.T."/>
            <person name="Winget D.M."/>
            <person name="White R.A.III."/>
            <person name="Hallam S.J."/>
            <person name="Suttle C.A."/>
        </authorList>
    </citation>
    <scope>NUCLEOTIDE SEQUENCE</scope>
    <source>
        <strain evidence="1">Oxic1_10</strain>
    </source>
</reference>
<organism evidence="1">
    <name type="scientific">uncultured marine virus</name>
    <dbReference type="NCBI Taxonomy" id="186617"/>
    <lineage>
        <taxon>Viruses</taxon>
        <taxon>environmental samples</taxon>
    </lineage>
</organism>
<name>A0A0F7LAH1_9VIRU</name>
<protein>
    <submittedName>
        <fullName evidence="1">Uncharacterized protein</fullName>
    </submittedName>
</protein>
<sequence length="73" mass="8316">MYYILAFAICSAVTGDCTPPRTLSTQFDKWSECVIAGSEITIEYATKMEEQINKDKLYITYFCNENISDKTPT</sequence>
<accession>A0A0F7LAH1</accession>
<dbReference type="EMBL" id="KR029605">
    <property type="protein sequence ID" value="AKH48548.1"/>
    <property type="molecule type" value="Genomic_DNA"/>
</dbReference>
<evidence type="ECO:0000313" key="1">
    <source>
        <dbReference type="EMBL" id="AKH48548.1"/>
    </source>
</evidence>
<proteinExistence type="predicted"/>
<reference evidence="1" key="1">
    <citation type="journal article" date="2015" name="Front. Microbiol.">
        <title>Combining genomic sequencing methods to explore viral diversity and reveal potential virus-host interactions.</title>
        <authorList>
            <person name="Chow C.E."/>
            <person name="Winget D.M."/>
            <person name="White R.A.III."/>
            <person name="Hallam S.J."/>
            <person name="Suttle C.A."/>
        </authorList>
    </citation>
    <scope>NUCLEOTIDE SEQUENCE</scope>
    <source>
        <strain evidence="1">Oxic1_10</strain>
    </source>
</reference>